<protein>
    <recommendedName>
        <fullName evidence="2">Bacterial toxin 24 domain-containing protein</fullName>
    </recommendedName>
</protein>
<dbReference type="EMBL" id="FCOW01000061">
    <property type="protein sequence ID" value="CVK21924.1"/>
    <property type="molecule type" value="Genomic_DNA"/>
</dbReference>
<comment type="caution">
    <text evidence="3">The sequence shown here is derived from an EMBL/GenBank/DDBJ whole genome shotgun (WGS) entry which is preliminary data.</text>
</comment>
<dbReference type="Proteomes" id="UP000245702">
    <property type="component" value="Unassembled WGS sequence"/>
</dbReference>
<keyword evidence="4" id="KW-1185">Reference proteome</keyword>
<feature type="domain" description="Bacterial toxin 24" evidence="2">
    <location>
        <begin position="144"/>
        <end position="219"/>
    </location>
</feature>
<dbReference type="Pfam" id="PF15529">
    <property type="entry name" value="Ntox24"/>
    <property type="match status" value="1"/>
</dbReference>
<organism evidence="3 4">
    <name type="scientific">Sporomusa sphaeroides DSM 2875</name>
    <dbReference type="NCBI Taxonomy" id="1337886"/>
    <lineage>
        <taxon>Bacteria</taxon>
        <taxon>Bacillati</taxon>
        <taxon>Bacillota</taxon>
        <taxon>Negativicutes</taxon>
        <taxon>Selenomonadales</taxon>
        <taxon>Sporomusaceae</taxon>
        <taxon>Sporomusa</taxon>
    </lineage>
</organism>
<evidence type="ECO:0000256" key="1">
    <source>
        <dbReference type="SAM" id="MobiDB-lite"/>
    </source>
</evidence>
<proteinExistence type="predicted"/>
<gene>
    <name evidence="3" type="ORF">SSPH_04645</name>
</gene>
<dbReference type="InterPro" id="IPR029114">
    <property type="entry name" value="Ntox24"/>
</dbReference>
<evidence type="ECO:0000313" key="4">
    <source>
        <dbReference type="Proteomes" id="UP000245702"/>
    </source>
</evidence>
<feature type="region of interest" description="Disordered" evidence="1">
    <location>
        <begin position="191"/>
        <end position="234"/>
    </location>
</feature>
<name>A0ABP2CEZ6_9FIRM</name>
<reference evidence="3 4" key="1">
    <citation type="submission" date="2016-01" db="EMBL/GenBank/DDBJ databases">
        <authorList>
            <person name="Brown R."/>
        </authorList>
    </citation>
    <scope>NUCLEOTIDE SEQUENCE [LARGE SCALE GENOMIC DNA]</scope>
    <source>
        <strain evidence="3">Sporomusa sphaeroides DSM 2875</strain>
    </source>
</reference>
<evidence type="ECO:0000313" key="3">
    <source>
        <dbReference type="EMBL" id="CVK21924.1"/>
    </source>
</evidence>
<accession>A0ABP2CEZ6</accession>
<evidence type="ECO:0000259" key="2">
    <source>
        <dbReference type="Pfam" id="PF15529"/>
    </source>
</evidence>
<sequence length="234" mass="24483">MCPLQLGGGSFTSGAMGAAVNEAVQKALAEKFKDNPAMHQWASAVLGAAAAKVVGGNAQTGASAAASGTKNNALDPAHILQTIKENPVLSAALLFAGYVVDQQNRIVNNSGEVIASWSESAGGWVDSAGDFVGSTVDSIVLWAKGDSSRSKPKEYGTPNSTEVVRGADGKVEKYTVYGPNGKIEKEVRVTGKDHGNIPRPNVKEPNYNVNPETGEVYQNGYRVRPARADEIPAE</sequence>